<evidence type="ECO:0000256" key="2">
    <source>
        <dbReference type="SAM" id="SignalP"/>
    </source>
</evidence>
<dbReference type="SUPFAM" id="SSF56219">
    <property type="entry name" value="DNase I-like"/>
    <property type="match status" value="1"/>
</dbReference>
<dbReference type="EMBL" id="CP023747">
    <property type="protein sequence ID" value="QEV41924.1"/>
    <property type="molecule type" value="Genomic_DNA"/>
</dbReference>
<dbReference type="InterPro" id="IPR036691">
    <property type="entry name" value="Endo/exonu/phosph_ase_sf"/>
</dbReference>
<dbReference type="Proteomes" id="UP000031526">
    <property type="component" value="Chromosome"/>
</dbReference>
<dbReference type="Pfam" id="PF03372">
    <property type="entry name" value="Exo_endo_phos"/>
    <property type="match status" value="1"/>
</dbReference>
<reference evidence="4 6" key="2">
    <citation type="journal article" date="2016" name="Appl. Microbiol. Biotechnol.">
        <title>Exploiting the genome sequence of Streptomyces nodosus for enhanced antibiotic production.</title>
        <authorList>
            <person name="Sweeney P."/>
            <person name="Murphy C.D."/>
            <person name="Caffrey P."/>
        </authorList>
    </citation>
    <scope>NUCLEOTIDE SEQUENCE [LARGE SCALE GENOMIC DNA]</scope>
    <source>
        <strain evidence="4 6">ATCC 14899</strain>
    </source>
</reference>
<dbReference type="HOGENOM" id="CLU_003608_1_1_11"/>
<dbReference type="KEGG" id="snq:CP978_28175"/>
<dbReference type="PANTHER" id="PTHR42834:SF1">
    <property type="entry name" value="ENDONUCLEASE_EXONUCLEASE_PHOSPHATASE FAMILY PROTEIN (AFU_ORTHOLOGUE AFUA_3G09210)"/>
    <property type="match status" value="1"/>
</dbReference>
<proteinExistence type="predicted"/>
<keyword evidence="4" id="KW-0378">Hydrolase</keyword>
<accession>A0A0B5DI78</accession>
<name>A0A0B5DI78_9ACTN</name>
<dbReference type="AlphaFoldDB" id="A0A0B5DI78"/>
<keyword evidence="6" id="KW-1185">Reference proteome</keyword>
<feature type="region of interest" description="Disordered" evidence="1">
    <location>
        <begin position="267"/>
        <end position="287"/>
    </location>
</feature>
<feature type="domain" description="LTD" evidence="3">
    <location>
        <begin position="22"/>
        <end position="161"/>
    </location>
</feature>
<dbReference type="InterPro" id="IPR001322">
    <property type="entry name" value="Lamin_tail_dom"/>
</dbReference>
<feature type="region of interest" description="Disordered" evidence="1">
    <location>
        <begin position="193"/>
        <end position="229"/>
    </location>
</feature>
<evidence type="ECO:0000313" key="4">
    <source>
        <dbReference type="EMBL" id="AJE43423.1"/>
    </source>
</evidence>
<feature type="signal peptide" evidence="2">
    <location>
        <begin position="1"/>
        <end position="26"/>
    </location>
</feature>
<gene>
    <name evidence="5" type="ORF">CP978_28175</name>
    <name evidence="4" type="ORF">SNOD_27895</name>
</gene>
<dbReference type="OrthoDB" id="1016457at2"/>
<dbReference type="STRING" id="40318.SNOD_27895"/>
<evidence type="ECO:0000256" key="1">
    <source>
        <dbReference type="SAM" id="MobiDB-lite"/>
    </source>
</evidence>
<organism evidence="4 6">
    <name type="scientific">Streptomyces nodosus</name>
    <dbReference type="NCBI Taxonomy" id="40318"/>
    <lineage>
        <taxon>Bacteria</taxon>
        <taxon>Bacillati</taxon>
        <taxon>Actinomycetota</taxon>
        <taxon>Actinomycetes</taxon>
        <taxon>Kitasatosporales</taxon>
        <taxon>Streptomycetaceae</taxon>
        <taxon>Streptomyces</taxon>
    </lineage>
</organism>
<keyword evidence="2" id="KW-0732">Signal</keyword>
<keyword evidence="4" id="KW-0255">Endonuclease</keyword>
<dbReference type="EMBL" id="CP009313">
    <property type="protein sequence ID" value="AJE43423.1"/>
    <property type="molecule type" value="Genomic_DNA"/>
</dbReference>
<feature type="chain" id="PRO_5033219647" evidence="2">
    <location>
        <begin position="27"/>
        <end position="811"/>
    </location>
</feature>
<evidence type="ECO:0000313" key="7">
    <source>
        <dbReference type="Proteomes" id="UP000325763"/>
    </source>
</evidence>
<protein>
    <submittedName>
        <fullName evidence="4">Endonuclease</fullName>
    </submittedName>
</protein>
<dbReference type="Proteomes" id="UP000325763">
    <property type="component" value="Chromosome"/>
</dbReference>
<dbReference type="Pfam" id="PF00932">
    <property type="entry name" value="LTD"/>
    <property type="match status" value="1"/>
</dbReference>
<reference evidence="5 7" key="3">
    <citation type="submission" date="2017-09" db="EMBL/GenBank/DDBJ databases">
        <title>Streptomyces genome completion.</title>
        <authorList>
            <person name="Lee N."/>
            <person name="Cho B.-K."/>
        </authorList>
    </citation>
    <scope>NUCLEOTIDE SEQUENCE [LARGE SCALE GENOMIC DNA]</scope>
    <source>
        <strain evidence="5 7">ATCC 14899</strain>
    </source>
</reference>
<reference evidence="6" key="1">
    <citation type="submission" date="2014-09" db="EMBL/GenBank/DDBJ databases">
        <title>Sequence of the Streptomyces nodosus genome.</title>
        <authorList>
            <person name="Sweeney P."/>
            <person name="Stephens N."/>
            <person name="Murphy C."/>
            <person name="Caffrey P."/>
        </authorList>
    </citation>
    <scope>NUCLEOTIDE SEQUENCE [LARGE SCALE GENOMIC DNA]</scope>
    <source>
        <strain evidence="6">ATCC 14899</strain>
    </source>
</reference>
<dbReference type="GO" id="GO:0004519">
    <property type="term" value="F:endonuclease activity"/>
    <property type="evidence" value="ECO:0007669"/>
    <property type="project" value="UniProtKB-KW"/>
</dbReference>
<dbReference type="PROSITE" id="PS51841">
    <property type="entry name" value="LTD"/>
    <property type="match status" value="1"/>
</dbReference>
<keyword evidence="4" id="KW-0540">Nuclease</keyword>
<dbReference type="Gene3D" id="3.60.10.10">
    <property type="entry name" value="Endonuclease/exonuclease/phosphatase"/>
    <property type="match status" value="1"/>
</dbReference>
<dbReference type="InterPro" id="IPR005135">
    <property type="entry name" value="Endo/exonuclease/phosphatase"/>
</dbReference>
<evidence type="ECO:0000259" key="3">
    <source>
        <dbReference type="PROSITE" id="PS51841"/>
    </source>
</evidence>
<evidence type="ECO:0000313" key="5">
    <source>
        <dbReference type="EMBL" id="QEV41924.1"/>
    </source>
</evidence>
<sequence>MRKRLIPLAITGSVVLAGVGVHSAFATPSADAVISEVYGGGGNSGATFTNDFIELANAGAGTLDLSDYTVQYLSGNPGPTTKWQATRLTGSLAGNGRYLIQEAAGTGGTTTLPTPDATGNINMSGTTGTVALVKGTDLLTCVTAEDCAADSRVKDLVGFGTAVVHEGSGAAAGASNTESVARKTLVDTDDNAADFAAGAPTPENSGGAGGGTGDDGSSPSPSPTATPPADAISAKIHDIQGTTRRSPLATKDVKDVTGIVTGVRTTSTSSTSKGFWMQDPKADKDPRTSEGIFVYTSSNPTVKVGDSVSVAGVVSEYYPGGYDSGIQSITEIIKPIVTVLSSGNALPAPVVLTKKNIPTAWSPAGGSDGSIDNLELEPTKYALDFYESLEGMNVQISDAGVVGATDAYKELWVSVDPKHNKTKRGGTYYPSYDDPNSTRLQVQAMNTSDAFPMANVGDTLKGVTEGPLDYSQYAGTYILEARTLGTYVDNGLKPQVAAAPKSNEVAIATYNVENLAPTDAQSKFDRLAKGLVTNLRAPGIVALEEIQDNNGAVDDGTVDADKTLNKLTAAIAAAGGPQYSWRQISPQNDKDGGQPGGNIRTAFLFDPTQVSFVDWPGGDATTAVDVTGKNNKTSLTVSPGRITPNDEAWNSSRKPMVGQFLTRNNKTIFVIANHFNSKGGDQNIAGRIQEPVRSSEVQRMKQAMLENAFVKKLEAADSKALIVSLGDFNDYQFSPALNTLTGNGTVLTDMINTLPKEERYSYVFQGNSQVLDHILVNPTMLGKVSYEVVHINSEFADQTSDHDPQVLRLKP</sequence>
<dbReference type="PANTHER" id="PTHR42834">
    <property type="entry name" value="ENDONUCLEASE/EXONUCLEASE/PHOSPHATASE FAMILY PROTEIN (AFU_ORTHOLOGUE AFUA_3G09210)"/>
    <property type="match status" value="1"/>
</dbReference>
<dbReference type="CDD" id="cd04486">
    <property type="entry name" value="YhcR_OBF_like"/>
    <property type="match status" value="1"/>
</dbReference>
<evidence type="ECO:0000313" key="6">
    <source>
        <dbReference type="Proteomes" id="UP000031526"/>
    </source>
</evidence>